<evidence type="ECO:0000259" key="1">
    <source>
        <dbReference type="PROSITE" id="PS50097"/>
    </source>
</evidence>
<dbReference type="Pfam" id="PF00651">
    <property type="entry name" value="BTB"/>
    <property type="match status" value="1"/>
</dbReference>
<accession>A0A4Y7PN10</accession>
<dbReference type="VEuPathDB" id="FungiDB:BD410DRAFT_705911"/>
<evidence type="ECO:0000313" key="2">
    <source>
        <dbReference type="EMBL" id="TDL16807.1"/>
    </source>
</evidence>
<evidence type="ECO:0000313" key="3">
    <source>
        <dbReference type="Proteomes" id="UP000294933"/>
    </source>
</evidence>
<feature type="non-terminal residue" evidence="2">
    <location>
        <position position="1"/>
    </location>
</feature>
<dbReference type="EMBL" id="ML170234">
    <property type="protein sequence ID" value="TDL16807.1"/>
    <property type="molecule type" value="Genomic_DNA"/>
</dbReference>
<dbReference type="STRING" id="50990.A0A4Y7PN10"/>
<dbReference type="SMART" id="SM00225">
    <property type="entry name" value="BTB"/>
    <property type="match status" value="1"/>
</dbReference>
<dbReference type="SUPFAM" id="SSF54695">
    <property type="entry name" value="POZ domain"/>
    <property type="match status" value="1"/>
</dbReference>
<sequence length="134" mass="15262">DADFTLKSSDGVLFKVHSPILKLSSVFFRDLLAMPRDPLDVGMPVEIAEKSDVLEALLRIIYPHDSTPPKPMILEFMCTLQKAAEKYEMHYVTSYIRKEVMVRDDDPVALYTLALRSGWKDIARYASVQALRLS</sequence>
<name>A0A4Y7PN10_9AGAM</name>
<gene>
    <name evidence="2" type="ORF">BD410DRAFT_705911</name>
</gene>
<dbReference type="Gene3D" id="3.30.710.10">
    <property type="entry name" value="Potassium Channel Kv1.1, Chain A"/>
    <property type="match status" value="1"/>
</dbReference>
<feature type="domain" description="BTB" evidence="1">
    <location>
        <begin position="2"/>
        <end position="70"/>
    </location>
</feature>
<feature type="non-terminal residue" evidence="2">
    <location>
        <position position="134"/>
    </location>
</feature>
<dbReference type="PROSITE" id="PS50097">
    <property type="entry name" value="BTB"/>
    <property type="match status" value="1"/>
</dbReference>
<dbReference type="InterPro" id="IPR011333">
    <property type="entry name" value="SKP1/BTB/POZ_sf"/>
</dbReference>
<organism evidence="2 3">
    <name type="scientific">Rickenella mellea</name>
    <dbReference type="NCBI Taxonomy" id="50990"/>
    <lineage>
        <taxon>Eukaryota</taxon>
        <taxon>Fungi</taxon>
        <taxon>Dikarya</taxon>
        <taxon>Basidiomycota</taxon>
        <taxon>Agaricomycotina</taxon>
        <taxon>Agaricomycetes</taxon>
        <taxon>Hymenochaetales</taxon>
        <taxon>Rickenellaceae</taxon>
        <taxon>Rickenella</taxon>
    </lineage>
</organism>
<proteinExistence type="predicted"/>
<dbReference type="OrthoDB" id="3184970at2759"/>
<protein>
    <recommendedName>
        <fullName evidence="1">BTB domain-containing protein</fullName>
    </recommendedName>
</protein>
<reference evidence="2 3" key="1">
    <citation type="submission" date="2018-06" db="EMBL/GenBank/DDBJ databases">
        <title>A transcriptomic atlas of mushroom development highlights an independent origin of complex multicellularity.</title>
        <authorList>
            <consortium name="DOE Joint Genome Institute"/>
            <person name="Krizsan K."/>
            <person name="Almasi E."/>
            <person name="Merenyi Z."/>
            <person name="Sahu N."/>
            <person name="Viragh M."/>
            <person name="Koszo T."/>
            <person name="Mondo S."/>
            <person name="Kiss B."/>
            <person name="Balint B."/>
            <person name="Kues U."/>
            <person name="Barry K."/>
            <person name="Hegedus J.C."/>
            <person name="Henrissat B."/>
            <person name="Johnson J."/>
            <person name="Lipzen A."/>
            <person name="Ohm R."/>
            <person name="Nagy I."/>
            <person name="Pangilinan J."/>
            <person name="Yan J."/>
            <person name="Xiong Y."/>
            <person name="Grigoriev I.V."/>
            <person name="Hibbett D.S."/>
            <person name="Nagy L.G."/>
        </authorList>
    </citation>
    <scope>NUCLEOTIDE SEQUENCE [LARGE SCALE GENOMIC DNA]</scope>
    <source>
        <strain evidence="2 3">SZMC22713</strain>
    </source>
</reference>
<dbReference type="AlphaFoldDB" id="A0A4Y7PN10"/>
<dbReference type="InterPro" id="IPR000210">
    <property type="entry name" value="BTB/POZ_dom"/>
</dbReference>
<keyword evidence="3" id="KW-1185">Reference proteome</keyword>
<dbReference type="Proteomes" id="UP000294933">
    <property type="component" value="Unassembled WGS sequence"/>
</dbReference>